<organism evidence="1">
    <name type="scientific">Echinococcus granulosus</name>
    <name type="common">Hydatid tapeworm</name>
    <dbReference type="NCBI Taxonomy" id="6210"/>
    <lineage>
        <taxon>Eukaryota</taxon>
        <taxon>Metazoa</taxon>
        <taxon>Spiralia</taxon>
        <taxon>Lophotrochozoa</taxon>
        <taxon>Platyhelminthes</taxon>
        <taxon>Cestoda</taxon>
        <taxon>Eucestoda</taxon>
        <taxon>Cyclophyllidea</taxon>
        <taxon>Taeniidae</taxon>
        <taxon>Echinococcus</taxon>
        <taxon>Echinococcus granulosus group</taxon>
    </lineage>
</organism>
<reference evidence="3" key="3">
    <citation type="submission" date="2020-10" db="UniProtKB">
        <authorList>
            <consortium name="WormBaseParasite"/>
        </authorList>
    </citation>
    <scope>IDENTIFICATION</scope>
</reference>
<dbReference type="AlphaFoldDB" id="A0A068WPT9"/>
<sequence>MVTETNEMEMDEDRELDAEANISEMLDEEIPVGLRLPPTYLVYASTTSTTPTTVEAPMRRQFSTVKTPFLYFLIDK</sequence>
<reference evidence="1 2" key="1">
    <citation type="journal article" date="2013" name="Nature">
        <title>The genomes of four tapeworm species reveal adaptations to parasitism.</title>
        <authorList>
            <person name="Tsai I.J."/>
            <person name="Zarowiecki M."/>
            <person name="Holroyd N."/>
            <person name="Garciarrubio A."/>
            <person name="Sanchez-Flores A."/>
            <person name="Brooks K.L."/>
            <person name="Tracey A."/>
            <person name="Bobes R.J."/>
            <person name="Fragoso G."/>
            <person name="Sciutto E."/>
            <person name="Aslett M."/>
            <person name="Beasley H."/>
            <person name="Bennett H.M."/>
            <person name="Cai J."/>
            <person name="Camicia F."/>
            <person name="Clark R."/>
            <person name="Cucher M."/>
            <person name="De Silva N."/>
            <person name="Day T.A."/>
            <person name="Deplazes P."/>
            <person name="Estrada K."/>
            <person name="Fernandez C."/>
            <person name="Holland P.W."/>
            <person name="Hou J."/>
            <person name="Hu S."/>
            <person name="Huckvale T."/>
            <person name="Hung S.S."/>
            <person name="Kamenetzky L."/>
            <person name="Keane J.A."/>
            <person name="Kiss F."/>
            <person name="Koziol U."/>
            <person name="Lambert O."/>
            <person name="Liu K."/>
            <person name="Luo X."/>
            <person name="Luo Y."/>
            <person name="Macchiaroli N."/>
            <person name="Nichol S."/>
            <person name="Paps J."/>
            <person name="Parkinson J."/>
            <person name="Pouchkina-Stantcheva N."/>
            <person name="Riddiford N."/>
            <person name="Rosenzvit M."/>
            <person name="Salinas G."/>
            <person name="Wasmuth J.D."/>
            <person name="Zamanian M."/>
            <person name="Zheng Y."/>
            <person name="Cai X."/>
            <person name="Soberon X."/>
            <person name="Olson P.D."/>
            <person name="Laclette J.P."/>
            <person name="Brehm K."/>
            <person name="Berriman M."/>
            <person name="Garciarrubio A."/>
            <person name="Bobes R.J."/>
            <person name="Fragoso G."/>
            <person name="Sanchez-Flores A."/>
            <person name="Estrada K."/>
            <person name="Cevallos M.A."/>
            <person name="Morett E."/>
            <person name="Gonzalez V."/>
            <person name="Portillo T."/>
            <person name="Ochoa-Leyva A."/>
            <person name="Jose M.V."/>
            <person name="Sciutto E."/>
            <person name="Landa A."/>
            <person name="Jimenez L."/>
            <person name="Valdes V."/>
            <person name="Carrero J.C."/>
            <person name="Larralde C."/>
            <person name="Morales-Montor J."/>
            <person name="Limon-Lason J."/>
            <person name="Soberon X."/>
            <person name="Laclette J.P."/>
        </authorList>
    </citation>
    <scope>NUCLEOTIDE SEQUENCE [LARGE SCALE GENOMIC DNA]</scope>
</reference>
<dbReference type="EMBL" id="LK028585">
    <property type="protein sequence ID" value="CDS22149.1"/>
    <property type="molecule type" value="Genomic_DNA"/>
</dbReference>
<name>A0A068WPT9_ECHGR</name>
<accession>A0A068WPT9</accession>
<reference evidence="1" key="2">
    <citation type="submission" date="2014-06" db="EMBL/GenBank/DDBJ databases">
        <authorList>
            <person name="Aslett M."/>
        </authorList>
    </citation>
    <scope>NUCLEOTIDE SEQUENCE</scope>
</reference>
<dbReference type="Proteomes" id="UP000492820">
    <property type="component" value="Unassembled WGS sequence"/>
</dbReference>
<gene>
    <name evidence="1" type="ORF">EgrG_000054100</name>
</gene>
<evidence type="ECO:0000313" key="3">
    <source>
        <dbReference type="WBParaSite" id="EgrG_000054100"/>
    </source>
</evidence>
<protein>
    <submittedName>
        <fullName evidence="1 3">Uncharacterized protein</fullName>
    </submittedName>
</protein>
<proteinExistence type="predicted"/>
<evidence type="ECO:0000313" key="1">
    <source>
        <dbReference type="EMBL" id="CDS22149.1"/>
    </source>
</evidence>
<evidence type="ECO:0000313" key="2">
    <source>
        <dbReference type="Proteomes" id="UP000492820"/>
    </source>
</evidence>
<dbReference type="WBParaSite" id="EgrG_000054100">
    <property type="protein sequence ID" value="EgrG_000054100"/>
    <property type="gene ID" value="EgrG_000054100"/>
</dbReference>